<proteinExistence type="predicted"/>
<organism evidence="1 2">
    <name type="scientific">Fusarium zealandicum</name>
    <dbReference type="NCBI Taxonomy" id="1053134"/>
    <lineage>
        <taxon>Eukaryota</taxon>
        <taxon>Fungi</taxon>
        <taxon>Dikarya</taxon>
        <taxon>Ascomycota</taxon>
        <taxon>Pezizomycotina</taxon>
        <taxon>Sordariomycetes</taxon>
        <taxon>Hypocreomycetidae</taxon>
        <taxon>Hypocreales</taxon>
        <taxon>Nectriaceae</taxon>
        <taxon>Fusarium</taxon>
        <taxon>Fusarium staphyleae species complex</taxon>
    </lineage>
</organism>
<dbReference type="Proteomes" id="UP000635477">
    <property type="component" value="Unassembled WGS sequence"/>
</dbReference>
<comment type="caution">
    <text evidence="1">The sequence shown here is derived from an EMBL/GenBank/DDBJ whole genome shotgun (WGS) entry which is preliminary data.</text>
</comment>
<dbReference type="PANTHER" id="PTHR42034">
    <property type="entry name" value="CHROMOSOME 7, WHOLE GENOME SHOTGUN SEQUENCE-RELATED"/>
    <property type="match status" value="1"/>
</dbReference>
<sequence length="444" mass="49707">MWKQTSPTTFEHERSIFEQLYFLTQGIFGEPAPWTLFTNVKIRHRDCLSGDQLVASLRNAWAQVRAKEPQIAARHGETTKIVDVLEGDALEKFLSETFVVCRDKTPDDMFRDCVSRPYMTLFYFPASQELALHANHSFVDGRGSLFFWDTFFSVLANPEETPVTPDIVKKALPPCVDRILGVPESSSSRAEECARKIIAGGITDNPVSIPARDPTAPPKGFLRRQIKLGPEISSKIFDVCKQRGITVTAAVHVAFGLAIQEHQLQKEGKAGDVWAGFTNLDARKFFGDEYSDQLRRVACHFIISPFHVHIDPKAYDKSTADLSDYYRTTLDHPFAEGLREALPAALPVYLKAMAEGASFTKTPWITALGVIENFMGRSFGPWEVDDFWLANCIANPILQLLLWTWRGQVVLGVAYNETFFDGDVLEGILKRSGGVLLQSLGVEE</sequence>
<name>A0A8H4XJV8_9HYPO</name>
<dbReference type="Gene3D" id="3.30.559.30">
    <property type="entry name" value="Nonribosomal peptide synthetase, condensation domain"/>
    <property type="match status" value="1"/>
</dbReference>
<dbReference type="PANTHER" id="PTHR42034:SF1">
    <property type="entry name" value="CONDENSATION DOMAIN-CONTAINING PROTEIN"/>
    <property type="match status" value="1"/>
</dbReference>
<dbReference type="InterPro" id="IPR023213">
    <property type="entry name" value="CAT-like_dom_sf"/>
</dbReference>
<dbReference type="SUPFAM" id="SSF52777">
    <property type="entry name" value="CoA-dependent acyltransferases"/>
    <property type="match status" value="1"/>
</dbReference>
<accession>A0A8H4XJV8</accession>
<protein>
    <recommendedName>
        <fullName evidence="3">Acyltransferase</fullName>
    </recommendedName>
</protein>
<gene>
    <name evidence="1" type="ORF">FZEAL_6166</name>
</gene>
<evidence type="ECO:0000313" key="2">
    <source>
        <dbReference type="Proteomes" id="UP000635477"/>
    </source>
</evidence>
<dbReference type="Gene3D" id="3.30.559.10">
    <property type="entry name" value="Chloramphenicol acetyltransferase-like domain"/>
    <property type="match status" value="1"/>
</dbReference>
<dbReference type="EMBL" id="JABEYC010000448">
    <property type="protein sequence ID" value="KAF4977278.1"/>
    <property type="molecule type" value="Genomic_DNA"/>
</dbReference>
<keyword evidence="2" id="KW-1185">Reference proteome</keyword>
<dbReference type="OrthoDB" id="10000533at2759"/>
<evidence type="ECO:0008006" key="3">
    <source>
        <dbReference type="Google" id="ProtNLM"/>
    </source>
</evidence>
<reference evidence="1" key="1">
    <citation type="journal article" date="2020" name="BMC Genomics">
        <title>Correction to: Identification and distribution of gene clusters required for synthesis of sphingolipid metabolism inhibitors in diverse species of the filamentous fungus Fusarium.</title>
        <authorList>
            <person name="Kim H.S."/>
            <person name="Lohmar J.M."/>
            <person name="Busman M."/>
            <person name="Brown D.W."/>
            <person name="Naumann T.A."/>
            <person name="Divon H.H."/>
            <person name="Lysoe E."/>
            <person name="Uhlig S."/>
            <person name="Proctor R.H."/>
        </authorList>
    </citation>
    <scope>NUCLEOTIDE SEQUENCE</scope>
    <source>
        <strain evidence="1">NRRL 22465</strain>
    </source>
</reference>
<reference evidence="1" key="2">
    <citation type="submission" date="2020-05" db="EMBL/GenBank/DDBJ databases">
        <authorList>
            <person name="Kim H.-S."/>
            <person name="Proctor R.H."/>
            <person name="Brown D.W."/>
        </authorList>
    </citation>
    <scope>NUCLEOTIDE SEQUENCE</scope>
    <source>
        <strain evidence="1">NRRL 22465</strain>
    </source>
</reference>
<evidence type="ECO:0000313" key="1">
    <source>
        <dbReference type="EMBL" id="KAF4977278.1"/>
    </source>
</evidence>
<dbReference type="AlphaFoldDB" id="A0A8H4XJV8"/>